<keyword evidence="1" id="KW-1133">Transmembrane helix</keyword>
<keyword evidence="1" id="KW-0812">Transmembrane</keyword>
<name>A0A9P6LG38_9PEZI</name>
<protein>
    <submittedName>
        <fullName evidence="2">Uncharacterized protein</fullName>
    </submittedName>
</protein>
<gene>
    <name evidence="2" type="ORF">CkaCkLH20_11439</name>
</gene>
<keyword evidence="1" id="KW-0472">Membrane</keyword>
<sequence length="164" mass="18544">MSTLTKFSDLFDESQLYTMALLIIILTYLALGVVIYRIFSPRRAHPLDIESTASKLEEGCYRDIYQDFNSPSEKSYTSPTKTTTNNLYRDCPCKTLIDAITTTPYKSPEFSFEKIYGDRQAAAERKKNAPVGDVITRPLSTFSTQRVYGGVDGFGKDWPPLARL</sequence>
<evidence type="ECO:0000313" key="2">
    <source>
        <dbReference type="EMBL" id="KAF9871022.1"/>
    </source>
</evidence>
<reference evidence="2" key="2">
    <citation type="submission" date="2020-11" db="EMBL/GenBank/DDBJ databases">
        <title>Whole genome sequencing of Colletotrichum sp.</title>
        <authorList>
            <person name="Li H."/>
        </authorList>
    </citation>
    <scope>NUCLEOTIDE SEQUENCE</scope>
    <source>
        <strain evidence="2">CkLH20</strain>
    </source>
</reference>
<dbReference type="AlphaFoldDB" id="A0A9P6LG38"/>
<dbReference type="EMBL" id="JAATWM020000048">
    <property type="protein sequence ID" value="KAF9871022.1"/>
    <property type="molecule type" value="Genomic_DNA"/>
</dbReference>
<accession>A0A9P6LG38</accession>
<evidence type="ECO:0000313" key="3">
    <source>
        <dbReference type="Proteomes" id="UP000781932"/>
    </source>
</evidence>
<proteinExistence type="predicted"/>
<feature type="transmembrane region" description="Helical" evidence="1">
    <location>
        <begin position="16"/>
        <end position="39"/>
    </location>
</feature>
<evidence type="ECO:0000256" key="1">
    <source>
        <dbReference type="SAM" id="Phobius"/>
    </source>
</evidence>
<keyword evidence="3" id="KW-1185">Reference proteome</keyword>
<comment type="caution">
    <text evidence="2">The sequence shown here is derived from an EMBL/GenBank/DDBJ whole genome shotgun (WGS) entry which is preliminary data.</text>
</comment>
<dbReference type="RefSeq" id="XP_038740483.1">
    <property type="nucleotide sequence ID" value="XM_038894153.1"/>
</dbReference>
<reference evidence="2" key="1">
    <citation type="submission" date="2020-03" db="EMBL/GenBank/DDBJ databases">
        <authorList>
            <person name="He L."/>
        </authorList>
    </citation>
    <scope>NUCLEOTIDE SEQUENCE</scope>
    <source>
        <strain evidence="2">CkLH20</strain>
    </source>
</reference>
<dbReference type="GeneID" id="62167227"/>
<dbReference type="Proteomes" id="UP000781932">
    <property type="component" value="Unassembled WGS sequence"/>
</dbReference>
<organism evidence="2 3">
    <name type="scientific">Colletotrichum karsti</name>
    <dbReference type="NCBI Taxonomy" id="1095194"/>
    <lineage>
        <taxon>Eukaryota</taxon>
        <taxon>Fungi</taxon>
        <taxon>Dikarya</taxon>
        <taxon>Ascomycota</taxon>
        <taxon>Pezizomycotina</taxon>
        <taxon>Sordariomycetes</taxon>
        <taxon>Hypocreomycetidae</taxon>
        <taxon>Glomerellales</taxon>
        <taxon>Glomerellaceae</taxon>
        <taxon>Colletotrichum</taxon>
        <taxon>Colletotrichum boninense species complex</taxon>
    </lineage>
</organism>